<feature type="transmembrane region" description="Helical" evidence="1">
    <location>
        <begin position="167"/>
        <end position="191"/>
    </location>
</feature>
<protein>
    <submittedName>
        <fullName evidence="3">G protein-coupled receptor</fullName>
    </submittedName>
</protein>
<organism evidence="2 3">
    <name type="scientific">Steinernema glaseri</name>
    <dbReference type="NCBI Taxonomy" id="37863"/>
    <lineage>
        <taxon>Eukaryota</taxon>
        <taxon>Metazoa</taxon>
        <taxon>Ecdysozoa</taxon>
        <taxon>Nematoda</taxon>
        <taxon>Chromadorea</taxon>
        <taxon>Rhabditida</taxon>
        <taxon>Tylenchina</taxon>
        <taxon>Panagrolaimomorpha</taxon>
        <taxon>Strongyloidoidea</taxon>
        <taxon>Steinernematidae</taxon>
        <taxon>Steinernema</taxon>
    </lineage>
</organism>
<keyword evidence="1" id="KW-0812">Transmembrane</keyword>
<evidence type="ECO:0000313" key="2">
    <source>
        <dbReference type="Proteomes" id="UP000095287"/>
    </source>
</evidence>
<keyword evidence="1" id="KW-0472">Membrane</keyword>
<dbReference type="WBParaSite" id="L893_g27095.t1">
    <property type="protein sequence ID" value="L893_g27095.t1"/>
    <property type="gene ID" value="L893_g27095"/>
</dbReference>
<feature type="transmembrane region" description="Helical" evidence="1">
    <location>
        <begin position="36"/>
        <end position="55"/>
    </location>
</feature>
<sequence>MIIAIAVRYPLASIVPISILACIIGFFLTVHLESQSLVQSFAVGVLFVHLTNIVFKRLFVQQDCAQKHYLVKLGKQLATIKVIVVTCGSFLTAFAMIELQPHWSICSAGEPWAYRTAAATPFLIYVVEFAMAKLPSAENVFKLRITPVMKNGQGIVGYECDLHSSSYAVLFLCFLLTFLYMLLASSGASLLTCCCNVSFEEGIKRIPISSYVKNHAGLCVSLEIQS</sequence>
<evidence type="ECO:0000256" key="1">
    <source>
        <dbReference type="SAM" id="Phobius"/>
    </source>
</evidence>
<keyword evidence="2" id="KW-1185">Reference proteome</keyword>
<accession>A0A1I7ZKG6</accession>
<feature type="transmembrane region" description="Helical" evidence="1">
    <location>
        <begin position="76"/>
        <end position="97"/>
    </location>
</feature>
<name>A0A1I7ZKG6_9BILA</name>
<dbReference type="AlphaFoldDB" id="A0A1I7ZKG6"/>
<evidence type="ECO:0000313" key="3">
    <source>
        <dbReference type="WBParaSite" id="L893_g27095.t1"/>
    </source>
</evidence>
<reference evidence="3" key="1">
    <citation type="submission" date="2016-11" db="UniProtKB">
        <authorList>
            <consortium name="WormBaseParasite"/>
        </authorList>
    </citation>
    <scope>IDENTIFICATION</scope>
</reference>
<dbReference type="Proteomes" id="UP000095287">
    <property type="component" value="Unplaced"/>
</dbReference>
<feature type="transmembrane region" description="Helical" evidence="1">
    <location>
        <begin position="7"/>
        <end position="30"/>
    </location>
</feature>
<keyword evidence="1" id="KW-1133">Transmembrane helix</keyword>
<proteinExistence type="predicted"/>